<evidence type="ECO:0000313" key="2">
    <source>
        <dbReference type="EMBL" id="EPQ57671.1"/>
    </source>
</evidence>
<dbReference type="RefSeq" id="XP_007864725.1">
    <property type="nucleotide sequence ID" value="XM_007866534.1"/>
</dbReference>
<evidence type="ECO:0000256" key="1">
    <source>
        <dbReference type="SAM" id="MobiDB-lite"/>
    </source>
</evidence>
<dbReference type="KEGG" id="gtr:GLOTRDRAFT_115492"/>
<dbReference type="OrthoDB" id="3164380at2759"/>
<evidence type="ECO:0000313" key="3">
    <source>
        <dbReference type="Proteomes" id="UP000030669"/>
    </source>
</evidence>
<dbReference type="GeneID" id="19300050"/>
<dbReference type="HOGENOM" id="CLU_070857_0_0_1"/>
<name>S7QCR7_GLOTA</name>
<dbReference type="Proteomes" id="UP000030669">
    <property type="component" value="Unassembled WGS sequence"/>
</dbReference>
<reference evidence="2 3" key="1">
    <citation type="journal article" date="2012" name="Science">
        <title>The Paleozoic origin of enzymatic lignin decomposition reconstructed from 31 fungal genomes.</title>
        <authorList>
            <person name="Floudas D."/>
            <person name="Binder M."/>
            <person name="Riley R."/>
            <person name="Barry K."/>
            <person name="Blanchette R.A."/>
            <person name="Henrissat B."/>
            <person name="Martinez A.T."/>
            <person name="Otillar R."/>
            <person name="Spatafora J.W."/>
            <person name="Yadav J.S."/>
            <person name="Aerts A."/>
            <person name="Benoit I."/>
            <person name="Boyd A."/>
            <person name="Carlson A."/>
            <person name="Copeland A."/>
            <person name="Coutinho P.M."/>
            <person name="de Vries R.P."/>
            <person name="Ferreira P."/>
            <person name="Findley K."/>
            <person name="Foster B."/>
            <person name="Gaskell J."/>
            <person name="Glotzer D."/>
            <person name="Gorecki P."/>
            <person name="Heitman J."/>
            <person name="Hesse C."/>
            <person name="Hori C."/>
            <person name="Igarashi K."/>
            <person name="Jurgens J.A."/>
            <person name="Kallen N."/>
            <person name="Kersten P."/>
            <person name="Kohler A."/>
            <person name="Kuees U."/>
            <person name="Kumar T.K.A."/>
            <person name="Kuo A."/>
            <person name="LaButti K."/>
            <person name="Larrondo L.F."/>
            <person name="Lindquist E."/>
            <person name="Ling A."/>
            <person name="Lombard V."/>
            <person name="Lucas S."/>
            <person name="Lundell T."/>
            <person name="Martin R."/>
            <person name="McLaughlin D.J."/>
            <person name="Morgenstern I."/>
            <person name="Morin E."/>
            <person name="Murat C."/>
            <person name="Nagy L.G."/>
            <person name="Nolan M."/>
            <person name="Ohm R.A."/>
            <person name="Patyshakuliyeva A."/>
            <person name="Rokas A."/>
            <person name="Ruiz-Duenas F.J."/>
            <person name="Sabat G."/>
            <person name="Salamov A."/>
            <person name="Samejima M."/>
            <person name="Schmutz J."/>
            <person name="Slot J.C."/>
            <person name="St John F."/>
            <person name="Stenlid J."/>
            <person name="Sun H."/>
            <person name="Sun S."/>
            <person name="Syed K."/>
            <person name="Tsang A."/>
            <person name="Wiebenga A."/>
            <person name="Young D."/>
            <person name="Pisabarro A."/>
            <person name="Eastwood D.C."/>
            <person name="Martin F."/>
            <person name="Cullen D."/>
            <person name="Grigoriev I.V."/>
            <person name="Hibbett D.S."/>
        </authorList>
    </citation>
    <scope>NUCLEOTIDE SEQUENCE [LARGE SCALE GENOMIC DNA]</scope>
    <source>
        <strain evidence="2 3">ATCC 11539</strain>
    </source>
</reference>
<dbReference type="eggNOG" id="ENOG502SQ4F">
    <property type="taxonomic scope" value="Eukaryota"/>
</dbReference>
<proteinExistence type="predicted"/>
<dbReference type="OMA" id="RKCRLYP"/>
<feature type="region of interest" description="Disordered" evidence="1">
    <location>
        <begin position="217"/>
        <end position="272"/>
    </location>
</feature>
<dbReference type="EMBL" id="KB469299">
    <property type="protein sequence ID" value="EPQ57671.1"/>
    <property type="molecule type" value="Genomic_DNA"/>
</dbReference>
<dbReference type="AlphaFoldDB" id="S7QCR7"/>
<feature type="region of interest" description="Disordered" evidence="1">
    <location>
        <begin position="175"/>
        <end position="203"/>
    </location>
</feature>
<feature type="compositionally biased region" description="Basic and acidic residues" evidence="1">
    <location>
        <begin position="217"/>
        <end position="237"/>
    </location>
</feature>
<organism evidence="2 3">
    <name type="scientific">Gloeophyllum trabeum (strain ATCC 11539 / FP-39264 / Madison 617)</name>
    <name type="common">Brown rot fungus</name>
    <dbReference type="NCBI Taxonomy" id="670483"/>
    <lineage>
        <taxon>Eukaryota</taxon>
        <taxon>Fungi</taxon>
        <taxon>Dikarya</taxon>
        <taxon>Basidiomycota</taxon>
        <taxon>Agaricomycotina</taxon>
        <taxon>Agaricomycetes</taxon>
        <taxon>Gloeophyllales</taxon>
        <taxon>Gloeophyllaceae</taxon>
        <taxon>Gloeophyllum</taxon>
    </lineage>
</organism>
<gene>
    <name evidence="2" type="ORF">GLOTRDRAFT_115492</name>
</gene>
<accession>S7QCR7</accession>
<protein>
    <submittedName>
        <fullName evidence="2">Uncharacterized protein</fullName>
    </submittedName>
</protein>
<sequence>MSEDTLLSHFTVLDDLIQVIYQGHLKFVVLSEADEDSGWCVHVGLTSRNKEGRWWRGRWTEGDVEKIIGSKKAMKVAEGLAQELKDAITSGFLSISNWSSSPGAEIDLTLSPTNKQQHSVSLTELSAAEAAAHAADVFFRIALQAQKRGCQLEPSAAPALPLPTFEPTRTKTLLNVATASGAPSKSPRRVEPSSSMSSMVDPETAKEIEQLKTRLAHAEAENAKGQKKPDGKFEAKLKARGVAAPRPPKGSSLANPNKRARKITKLEFEDSD</sequence>
<keyword evidence="3" id="KW-1185">Reference proteome</keyword>